<organism evidence="1">
    <name type="scientific">gut metagenome</name>
    <dbReference type="NCBI Taxonomy" id="749906"/>
    <lineage>
        <taxon>unclassified sequences</taxon>
        <taxon>metagenomes</taxon>
        <taxon>organismal metagenomes</taxon>
    </lineage>
</organism>
<accession>J9GG28</accession>
<dbReference type="EMBL" id="AMCI01001196">
    <property type="protein sequence ID" value="EJX06327.1"/>
    <property type="molecule type" value="Genomic_DNA"/>
</dbReference>
<sequence>MSDCLRLKRRALSEGCELNTSEKRLSSVSQKIPCLRYFFVY</sequence>
<proteinExistence type="predicted"/>
<gene>
    <name evidence="1" type="ORF">EVA_05567</name>
</gene>
<evidence type="ECO:0000313" key="1">
    <source>
        <dbReference type="EMBL" id="EJX06327.1"/>
    </source>
</evidence>
<name>J9GG28_9ZZZZ</name>
<reference evidence="1" key="1">
    <citation type="journal article" date="2012" name="PLoS ONE">
        <title>Gene sets for utilization of primary and secondary nutrition supplies in the distal gut of endangered iberian lynx.</title>
        <authorList>
            <person name="Alcaide M."/>
            <person name="Messina E."/>
            <person name="Richter M."/>
            <person name="Bargiela R."/>
            <person name="Peplies J."/>
            <person name="Huws S.A."/>
            <person name="Newbold C.J."/>
            <person name="Golyshin P.N."/>
            <person name="Simon M.A."/>
            <person name="Lopez G."/>
            <person name="Yakimov M.M."/>
            <person name="Ferrer M."/>
        </authorList>
    </citation>
    <scope>NUCLEOTIDE SEQUENCE</scope>
</reference>
<protein>
    <submittedName>
        <fullName evidence="1">Uncharacterized protein</fullName>
    </submittedName>
</protein>
<comment type="caution">
    <text evidence="1">The sequence shown here is derived from an EMBL/GenBank/DDBJ whole genome shotgun (WGS) entry which is preliminary data.</text>
</comment>
<dbReference type="AlphaFoldDB" id="J9GG28"/>